<feature type="transmembrane region" description="Helical" evidence="1">
    <location>
        <begin position="109"/>
        <end position="129"/>
    </location>
</feature>
<evidence type="ECO:0000256" key="1">
    <source>
        <dbReference type="SAM" id="Phobius"/>
    </source>
</evidence>
<name>A0AA41W5L2_9GAMM</name>
<feature type="transmembrane region" description="Helical" evidence="1">
    <location>
        <begin position="50"/>
        <end position="66"/>
    </location>
</feature>
<keyword evidence="1" id="KW-0812">Transmembrane</keyword>
<comment type="caution">
    <text evidence="2">The sequence shown here is derived from an EMBL/GenBank/DDBJ whole genome shotgun (WGS) entry which is preliminary data.</text>
</comment>
<sequence length="366" mass="40885">MNSPTRFVALDVFRGLTIAAMILVNTPGSWAHVYWPLLHSAWHGCTPTDLIFPFFLFILGSAMHFSRKKLERLTTPQALMRCVKRGTVIVAIGVALNVYNFLLLDLDHLRVMGVLQRIGLCFIAAGILVQLLPFKGLYAVSVVILIGYPMVLIQGSWLPWGLEGNLVRHVDMAILGEKHMWQMNGVTFEPEGLLSTMPAIVNVLIGYEATRRLSQMKSHFQGIRFLITAAVICLLLGYAVSVLVPINKSLWTSSYVLVSSAMALAILALLIGLVDVGRSKRFAFVWQVYGMNPLFAYIMSWLLATSLWAISVQSNAGAVDLYTFLWQQLAGFMSLKAASLLFAAIQVSLFWCLCLWLYRRQIIIKI</sequence>
<dbReference type="Proteomes" id="UP001165393">
    <property type="component" value="Unassembled WGS sequence"/>
</dbReference>
<evidence type="ECO:0000313" key="2">
    <source>
        <dbReference type="EMBL" id="MCM2678883.1"/>
    </source>
</evidence>
<dbReference type="AlphaFoldDB" id="A0AA41W5L2"/>
<dbReference type="RefSeq" id="WP_251260231.1">
    <property type="nucleotide sequence ID" value="NZ_JAMQGP010000001.1"/>
</dbReference>
<feature type="transmembrane region" description="Helical" evidence="1">
    <location>
        <begin position="252"/>
        <end position="274"/>
    </location>
</feature>
<keyword evidence="1" id="KW-0472">Membrane</keyword>
<feature type="transmembrane region" description="Helical" evidence="1">
    <location>
        <begin position="86"/>
        <end position="103"/>
    </location>
</feature>
<evidence type="ECO:0000313" key="3">
    <source>
        <dbReference type="Proteomes" id="UP001165393"/>
    </source>
</evidence>
<feature type="transmembrane region" description="Helical" evidence="1">
    <location>
        <begin position="294"/>
        <end position="312"/>
    </location>
</feature>
<protein>
    <recommendedName>
        <fullName evidence="4">DUF5009 domain-containing protein</fullName>
    </recommendedName>
</protein>
<dbReference type="PANTHER" id="PTHR31061:SF24">
    <property type="entry name" value="LD22376P"/>
    <property type="match status" value="1"/>
</dbReference>
<proteinExistence type="predicted"/>
<feature type="transmembrane region" description="Helical" evidence="1">
    <location>
        <begin position="192"/>
        <end position="210"/>
    </location>
</feature>
<accession>A0AA41W5L2</accession>
<evidence type="ECO:0008006" key="4">
    <source>
        <dbReference type="Google" id="ProtNLM"/>
    </source>
</evidence>
<feature type="transmembrane region" description="Helical" evidence="1">
    <location>
        <begin position="136"/>
        <end position="157"/>
    </location>
</feature>
<keyword evidence="3" id="KW-1185">Reference proteome</keyword>
<feature type="transmembrane region" description="Helical" evidence="1">
    <location>
        <begin position="332"/>
        <end position="358"/>
    </location>
</feature>
<feature type="transmembrane region" description="Helical" evidence="1">
    <location>
        <begin position="12"/>
        <end position="30"/>
    </location>
</feature>
<reference evidence="2 3" key="1">
    <citation type="journal article" date="2013" name="Antonie Van Leeuwenhoek">
        <title>Echinimonas agarilytica gen. nov., sp. nov., a new gammaproteobacterium isolated from the sea urchin Strongylocentrotus intermedius.</title>
        <authorList>
            <person name="Nedashkovskaya O.I."/>
            <person name="Stenkova A.M."/>
            <person name="Zhukova N.V."/>
            <person name="Van Trappen S."/>
            <person name="Lee J.S."/>
            <person name="Kim S.B."/>
        </authorList>
    </citation>
    <scope>NUCLEOTIDE SEQUENCE [LARGE SCALE GENOMIC DNA]</scope>
    <source>
        <strain evidence="2 3">KMM 6351</strain>
    </source>
</reference>
<dbReference type="EMBL" id="JAMQGP010000001">
    <property type="protein sequence ID" value="MCM2678883.1"/>
    <property type="molecule type" value="Genomic_DNA"/>
</dbReference>
<gene>
    <name evidence="2" type="ORF">NAF29_04225</name>
</gene>
<feature type="transmembrane region" description="Helical" evidence="1">
    <location>
        <begin position="222"/>
        <end position="246"/>
    </location>
</feature>
<dbReference type="PANTHER" id="PTHR31061">
    <property type="entry name" value="LD22376P"/>
    <property type="match status" value="1"/>
</dbReference>
<organism evidence="2 3">
    <name type="scientific">Echinimonas agarilytica</name>
    <dbReference type="NCBI Taxonomy" id="1215918"/>
    <lineage>
        <taxon>Bacteria</taxon>
        <taxon>Pseudomonadati</taxon>
        <taxon>Pseudomonadota</taxon>
        <taxon>Gammaproteobacteria</taxon>
        <taxon>Alteromonadales</taxon>
        <taxon>Echinimonadaceae</taxon>
        <taxon>Echinimonas</taxon>
    </lineage>
</organism>
<keyword evidence="1" id="KW-1133">Transmembrane helix</keyword>